<dbReference type="GO" id="GO:0051301">
    <property type="term" value="P:cell division"/>
    <property type="evidence" value="ECO:0007669"/>
    <property type="project" value="InterPro"/>
</dbReference>
<dbReference type="HAMAP" id="MF_02066">
    <property type="entry name" value="CpoB"/>
    <property type="match status" value="1"/>
</dbReference>
<dbReference type="Gene3D" id="1.25.40.10">
    <property type="entry name" value="Tetratricopeptide repeat domain"/>
    <property type="match status" value="1"/>
</dbReference>
<dbReference type="NCBIfam" id="TIGR02795">
    <property type="entry name" value="tol_pal_ybgF"/>
    <property type="match status" value="1"/>
</dbReference>
<comment type="caution">
    <text evidence="2">The sequence shown here is derived from an EMBL/GenBank/DDBJ whole genome shotgun (WGS) entry which is preliminary data.</text>
</comment>
<dbReference type="InterPro" id="IPR014162">
    <property type="entry name" value="CpoB_C"/>
</dbReference>
<gene>
    <name evidence="2" type="primary">ybgF</name>
    <name evidence="2" type="ORF">HOP12_09570</name>
</gene>
<proteinExistence type="inferred from homology"/>
<evidence type="ECO:0000313" key="3">
    <source>
        <dbReference type="Proteomes" id="UP000580839"/>
    </source>
</evidence>
<sequence>MIPTAPVRFSPASARRRALAALVAVIATLGMLPGCYMPQLMRLQGGLDSLRAVVDTVTVRDSLTLATLRELRRELAEQRDILLSTRATAGNTTREMYDQMQRLQDKLDEVMTRFTQTSERAAARATPGTDVNPAQLFDQATQDLTQGRYGMALQGFREYVRKFATTELADNAQYGVGESFFALANFDSSAAEYSRVTSGWPQGDKVPAALYKLALSKEKLGDAAGARATFEDLLKRFPNSGEAQLARERVGGNRRR</sequence>
<dbReference type="InterPro" id="IPR034706">
    <property type="entry name" value="CpoB"/>
</dbReference>
<keyword evidence="1" id="KW-0175">Coiled coil</keyword>
<dbReference type="Proteomes" id="UP000580839">
    <property type="component" value="Unassembled WGS sequence"/>
</dbReference>
<dbReference type="InterPro" id="IPR011990">
    <property type="entry name" value="TPR-like_helical_dom_sf"/>
</dbReference>
<dbReference type="InterPro" id="IPR019734">
    <property type="entry name" value="TPR_rpt"/>
</dbReference>
<evidence type="ECO:0000313" key="2">
    <source>
        <dbReference type="EMBL" id="NOT34405.1"/>
    </source>
</evidence>
<dbReference type="SUPFAM" id="SSF48452">
    <property type="entry name" value="TPR-like"/>
    <property type="match status" value="1"/>
</dbReference>
<accession>A0A849SQY3</accession>
<evidence type="ECO:0000256" key="1">
    <source>
        <dbReference type="SAM" id="Coils"/>
    </source>
</evidence>
<reference evidence="2 3" key="1">
    <citation type="submission" date="2020-04" db="EMBL/GenBank/DDBJ databases">
        <title>Metagenomic profiling of ammonia- and methane-oxidizing microorganisms in a Dutch drinking water treatment plant.</title>
        <authorList>
            <person name="Poghosyan L."/>
            <person name="Leucker S."/>
        </authorList>
    </citation>
    <scope>NUCLEOTIDE SEQUENCE [LARGE SCALE GENOMIC DNA]</scope>
    <source>
        <strain evidence="2">S-RSF-IL-03</strain>
    </source>
</reference>
<organism evidence="2 3">
    <name type="scientific">Eiseniibacteriota bacterium</name>
    <dbReference type="NCBI Taxonomy" id="2212470"/>
    <lineage>
        <taxon>Bacteria</taxon>
        <taxon>Candidatus Eiseniibacteriota</taxon>
    </lineage>
</organism>
<dbReference type="Pfam" id="PF13174">
    <property type="entry name" value="TPR_6"/>
    <property type="match status" value="1"/>
</dbReference>
<feature type="coiled-coil region" evidence="1">
    <location>
        <begin position="68"/>
        <end position="120"/>
    </location>
</feature>
<name>A0A849SQY3_UNCEI</name>
<dbReference type="EMBL" id="JABFRW010000119">
    <property type="protein sequence ID" value="NOT34405.1"/>
    <property type="molecule type" value="Genomic_DNA"/>
</dbReference>
<dbReference type="AlphaFoldDB" id="A0A849SQY3"/>
<protein>
    <submittedName>
        <fullName evidence="2">Tol-pal system protein YbgF</fullName>
    </submittedName>
</protein>